<organism evidence="2 3">
    <name type="scientific">Meganyctiphanes norvegica</name>
    <name type="common">Northern krill</name>
    <name type="synonym">Thysanopoda norvegica</name>
    <dbReference type="NCBI Taxonomy" id="48144"/>
    <lineage>
        <taxon>Eukaryota</taxon>
        <taxon>Metazoa</taxon>
        <taxon>Ecdysozoa</taxon>
        <taxon>Arthropoda</taxon>
        <taxon>Crustacea</taxon>
        <taxon>Multicrustacea</taxon>
        <taxon>Malacostraca</taxon>
        <taxon>Eumalacostraca</taxon>
        <taxon>Eucarida</taxon>
        <taxon>Euphausiacea</taxon>
        <taxon>Euphausiidae</taxon>
        <taxon>Meganyctiphanes</taxon>
    </lineage>
</organism>
<dbReference type="AlphaFoldDB" id="A0AAV2SUR3"/>
<accession>A0AAV2SUR3</accession>
<dbReference type="PANTHER" id="PTHR10194">
    <property type="entry name" value="RAS GTPASE-ACTIVATING PROTEINS"/>
    <property type="match status" value="1"/>
</dbReference>
<reference evidence="2 3" key="1">
    <citation type="submission" date="2024-05" db="EMBL/GenBank/DDBJ databases">
        <authorList>
            <person name="Wallberg A."/>
        </authorList>
    </citation>
    <scope>NUCLEOTIDE SEQUENCE [LARGE SCALE GENOMIC DNA]</scope>
</reference>
<proteinExistence type="predicted"/>
<dbReference type="SUPFAM" id="SSF50729">
    <property type="entry name" value="PH domain-like"/>
    <property type="match status" value="1"/>
</dbReference>
<protein>
    <recommendedName>
        <fullName evidence="1">PH domain-containing protein</fullName>
    </recommendedName>
</protein>
<evidence type="ECO:0000313" key="2">
    <source>
        <dbReference type="EMBL" id="CAL4245949.1"/>
    </source>
</evidence>
<dbReference type="Gene3D" id="2.30.29.30">
    <property type="entry name" value="Pleckstrin-homology domain (PH domain)/Phosphotyrosine-binding domain (PTB)"/>
    <property type="match status" value="1"/>
</dbReference>
<gene>
    <name evidence="2" type="ORF">MNOR_LOCUS41152</name>
</gene>
<dbReference type="InterPro" id="IPR039360">
    <property type="entry name" value="Ras_GTPase"/>
</dbReference>
<evidence type="ECO:0000313" key="3">
    <source>
        <dbReference type="Proteomes" id="UP001497623"/>
    </source>
</evidence>
<feature type="non-terminal residue" evidence="2">
    <location>
        <position position="229"/>
    </location>
</feature>
<dbReference type="Proteomes" id="UP001497623">
    <property type="component" value="Unassembled WGS sequence"/>
</dbReference>
<dbReference type="InterPro" id="IPR057606">
    <property type="entry name" value="SynGAP1-like_PH"/>
</dbReference>
<dbReference type="PANTHER" id="PTHR10194:SF60">
    <property type="entry name" value="RAS GTPASE-ACTIVATING PROTEIN RASKOL"/>
    <property type="match status" value="1"/>
</dbReference>
<dbReference type="SUPFAM" id="SSF49562">
    <property type="entry name" value="C2 domain (Calcium/lipid-binding domain, CaLB)"/>
    <property type="match status" value="1"/>
</dbReference>
<name>A0AAV2SUR3_MEGNR</name>
<dbReference type="EMBL" id="CAXKWB010142378">
    <property type="protein sequence ID" value="CAL4245949.1"/>
    <property type="molecule type" value="Genomic_DNA"/>
</dbReference>
<keyword evidence="3" id="KW-1185">Reference proteome</keyword>
<feature type="non-terminal residue" evidence="2">
    <location>
        <position position="1"/>
    </location>
</feature>
<evidence type="ECO:0000259" key="1">
    <source>
        <dbReference type="PROSITE" id="PS50003"/>
    </source>
</evidence>
<dbReference type="PROSITE" id="PS50003">
    <property type="entry name" value="PH_DOMAIN"/>
    <property type="match status" value="1"/>
</dbReference>
<sequence length="229" mass="26158">FQSFFSKHTLRSTRLKRTKSVTRLERCKRLNSSASNNNLNTINCQSTVTTGNDGDSNADVVPSWHLGPTTSRIHASRSYESLLSANTVVNSLDLAHGEVTINPLHFSILGQENCFQVTSPQGTRFFSCRSSDECERWVDSLRRAVGRTCQQQMRIDNELKMFILEAKGLALKKRYFCEILLDGSLHGRTSTKSKTNICFWGEHFDFFRLPPTKNVTIALYRESEKKRRK</sequence>
<dbReference type="Pfam" id="PF25321">
    <property type="entry name" value="PH_RASGAP"/>
    <property type="match status" value="1"/>
</dbReference>
<feature type="domain" description="PH" evidence="1">
    <location>
        <begin position="112"/>
        <end position="146"/>
    </location>
</feature>
<dbReference type="InterPro" id="IPR035892">
    <property type="entry name" value="C2_domain_sf"/>
</dbReference>
<dbReference type="InterPro" id="IPR001849">
    <property type="entry name" value="PH_domain"/>
</dbReference>
<comment type="caution">
    <text evidence="2">The sequence shown here is derived from an EMBL/GenBank/DDBJ whole genome shotgun (WGS) entry which is preliminary data.</text>
</comment>
<dbReference type="InterPro" id="IPR011993">
    <property type="entry name" value="PH-like_dom_sf"/>
</dbReference>